<dbReference type="GeneID" id="14907487"/>
<feature type="transmembrane region" description="Helical" evidence="11">
    <location>
        <begin position="212"/>
        <end position="229"/>
    </location>
</feature>
<dbReference type="OrthoDB" id="342865at2759"/>
<comment type="similarity">
    <text evidence="10">Belongs to the cyclic nucleotide phosphodiesterase family.</text>
</comment>
<dbReference type="InterPro" id="IPR002073">
    <property type="entry name" value="PDEase_catalytic_dom"/>
</dbReference>
<protein>
    <recommendedName>
        <fullName evidence="10">Phosphodiesterase</fullName>
        <ecNumber evidence="10">3.1.4.-</ecNumber>
    </recommendedName>
</protein>
<feature type="transmembrane region" description="Helical" evidence="11">
    <location>
        <begin position="58"/>
        <end position="79"/>
    </location>
</feature>
<keyword evidence="4 10" id="KW-0378">Hydrolase</keyword>
<dbReference type="Gene3D" id="1.20.120.350">
    <property type="entry name" value="Voltage-gated potassium channels. Chain C"/>
    <property type="match status" value="1"/>
</dbReference>
<feature type="binding site" evidence="8">
    <location>
        <position position="391"/>
    </location>
    <ligand>
        <name>AMP</name>
        <dbReference type="ChEBI" id="CHEBI:456215"/>
    </ligand>
</feature>
<dbReference type="GO" id="GO:0046872">
    <property type="term" value="F:metal ion binding"/>
    <property type="evidence" value="ECO:0007669"/>
    <property type="project" value="UniProtKB-KW"/>
</dbReference>
<feature type="binding site" evidence="9">
    <location>
        <position position="390"/>
    </location>
    <ligand>
        <name>Zn(2+)</name>
        <dbReference type="ChEBI" id="CHEBI:29105"/>
        <label>1</label>
    </ligand>
</feature>
<keyword evidence="5 11" id="KW-1133">Transmembrane helix</keyword>
<evidence type="ECO:0000256" key="11">
    <source>
        <dbReference type="SAM" id="Phobius"/>
    </source>
</evidence>
<dbReference type="InterPro" id="IPR023088">
    <property type="entry name" value="PDEase"/>
</dbReference>
<dbReference type="PANTHER" id="PTHR11347">
    <property type="entry name" value="CYCLIC NUCLEOTIDE PHOSPHODIESTERASE"/>
    <property type="match status" value="1"/>
</dbReference>
<evidence type="ECO:0000259" key="12">
    <source>
        <dbReference type="PROSITE" id="PS51845"/>
    </source>
</evidence>
<dbReference type="InterPro" id="IPR027359">
    <property type="entry name" value="Volt_channel_dom_sf"/>
</dbReference>
<feature type="transmembrane region" description="Helical" evidence="11">
    <location>
        <begin position="184"/>
        <end position="206"/>
    </location>
</feature>
<reference evidence="13 14" key="1">
    <citation type="submission" date="2011-07" db="EMBL/GenBank/DDBJ databases">
        <authorList>
            <person name="Coyne R."/>
            <person name="Brami D."/>
            <person name="Johnson J."/>
            <person name="Hostetler J."/>
            <person name="Hannick L."/>
            <person name="Clark T."/>
            <person name="Cassidy-Hanley D."/>
            <person name="Inman J."/>
        </authorList>
    </citation>
    <scope>NUCLEOTIDE SEQUENCE [LARGE SCALE GENOMIC DNA]</scope>
    <source>
        <strain evidence="13 14">G5</strain>
    </source>
</reference>
<gene>
    <name evidence="13" type="ORF">IMG5_112180</name>
</gene>
<dbReference type="InParanoid" id="G0QTW0"/>
<evidence type="ECO:0000256" key="7">
    <source>
        <dbReference type="PIRSR" id="PIRSR623088-1"/>
    </source>
</evidence>
<feature type="binding site" evidence="8">
    <location>
        <begin position="348"/>
        <end position="352"/>
    </location>
    <ligand>
        <name>AMP</name>
        <dbReference type="ChEBI" id="CHEBI:456215"/>
    </ligand>
</feature>
<dbReference type="PROSITE" id="PS51845">
    <property type="entry name" value="PDEASE_I_2"/>
    <property type="match status" value="1"/>
</dbReference>
<dbReference type="STRING" id="857967.G0QTW0"/>
<dbReference type="FunCoup" id="G0QTW0">
    <property type="interactions" value="27"/>
</dbReference>
<feature type="transmembrane region" description="Helical" evidence="11">
    <location>
        <begin position="250"/>
        <end position="275"/>
    </location>
</feature>
<sequence length="598" mass="71500">MQSVISAKRRKLKNILRSKFTQFFVILLIITYTALIFTNIAVEDLEEDKNKSDQVQEYLLNVEICILAIFLIEILLNSYSSGFVHYFTDKWLLLDFTIIIVSIILVVIDLSTDSSSQFSSIASIVRGIFRFLRIFLLIRKVYIKIYNFQININNKQIKKIQSFKKQKFLVQQKHQQKEYQKFQLSLKIILTLLILFRIFNGLWILLPLINYMIHYYFLIKIKKVRYLIYNNKIFYKHNKIKAQEWHKKQFYFIIFIIHIQKFLNIKSFLYIYIYILQNYFYLIYNFKVDELNFDCFKLELITKGDETSLLLIYLFNKYNLIEELRIDQNVFKQFTKGIQNGYKNNPYHNKLHSFDVLQTIHFFMKKCKFTYIAKLSKLEQAAMYIAAAAHDYDHQGYNNVFLINTSNILALKYNDISVLENHHVSSLFQLVLNEKVNIFQHFKNEEFKQFREIVIGMILATDMSKHFSDIAMLKSRLSQDFEIDGKDKKICMESLLHSADVSNPIKEWKICFQWTNKVMTEFWNQGDEERLLGLPIAYLCDRYTTNVSKSQTGFIDFIVKPLFEVVAIALPDLQQYLKNFETNKQNWIELQPKYEEEL</sequence>
<feature type="transmembrane region" description="Helical" evidence="11">
    <location>
        <begin position="91"/>
        <end position="112"/>
    </location>
</feature>
<feature type="non-terminal residue" evidence="13">
    <location>
        <position position="598"/>
    </location>
</feature>
<evidence type="ECO:0000256" key="4">
    <source>
        <dbReference type="ARBA" id="ARBA00022801"/>
    </source>
</evidence>
<feature type="binding site" evidence="8">
    <location>
        <position position="551"/>
    </location>
    <ligand>
        <name>AMP</name>
        <dbReference type="ChEBI" id="CHEBI:456215"/>
    </ligand>
</feature>
<dbReference type="GO" id="GO:0007165">
    <property type="term" value="P:signal transduction"/>
    <property type="evidence" value="ECO:0007669"/>
    <property type="project" value="InterPro"/>
</dbReference>
<evidence type="ECO:0000256" key="8">
    <source>
        <dbReference type="PIRSR" id="PIRSR623088-2"/>
    </source>
</evidence>
<keyword evidence="3 9" id="KW-0479">Metal-binding</keyword>
<dbReference type="Proteomes" id="UP000008983">
    <property type="component" value="Unassembled WGS sequence"/>
</dbReference>
<feature type="binding site" evidence="9">
    <location>
        <position position="391"/>
    </location>
    <ligand>
        <name>Zn(2+)</name>
        <dbReference type="ChEBI" id="CHEBI:29105"/>
        <label>2</label>
    </ligand>
</feature>
<keyword evidence="14" id="KW-1185">Reference proteome</keyword>
<keyword evidence="6 11" id="KW-0472">Membrane</keyword>
<dbReference type="GO" id="GO:0004114">
    <property type="term" value="F:3',5'-cyclic-nucleotide phosphodiesterase activity"/>
    <property type="evidence" value="ECO:0007669"/>
    <property type="project" value="InterPro"/>
</dbReference>
<name>G0QTW0_ICHMU</name>
<feature type="binding site" evidence="8">
    <location>
        <position position="500"/>
    </location>
    <ligand>
        <name>AMP</name>
        <dbReference type="ChEBI" id="CHEBI:456215"/>
    </ligand>
</feature>
<comment type="subcellular location">
    <subcellularLocation>
        <location evidence="1">Membrane</location>
        <topology evidence="1">Multi-pass membrane protein</topology>
    </subcellularLocation>
</comment>
<feature type="transmembrane region" description="Helical" evidence="11">
    <location>
        <begin position="118"/>
        <end position="138"/>
    </location>
</feature>
<dbReference type="InterPro" id="IPR023174">
    <property type="entry name" value="PDEase_CS"/>
</dbReference>
<evidence type="ECO:0000256" key="6">
    <source>
        <dbReference type="ARBA" id="ARBA00023136"/>
    </source>
</evidence>
<feature type="binding site" evidence="9">
    <location>
        <position position="500"/>
    </location>
    <ligand>
        <name>Zn(2+)</name>
        <dbReference type="ChEBI" id="CHEBI:29105"/>
        <label>1</label>
    </ligand>
</feature>
<dbReference type="InterPro" id="IPR005821">
    <property type="entry name" value="Ion_trans_dom"/>
</dbReference>
<dbReference type="EC" id="3.1.4.-" evidence="10"/>
<dbReference type="GO" id="GO:0005216">
    <property type="term" value="F:monoatomic ion channel activity"/>
    <property type="evidence" value="ECO:0007669"/>
    <property type="project" value="InterPro"/>
</dbReference>
<dbReference type="PRINTS" id="PR00387">
    <property type="entry name" value="PDIESTERASE1"/>
</dbReference>
<dbReference type="RefSeq" id="XP_004034834.1">
    <property type="nucleotide sequence ID" value="XM_004034786.1"/>
</dbReference>
<dbReference type="SUPFAM" id="SSF109604">
    <property type="entry name" value="HD-domain/PDEase-like"/>
    <property type="match status" value="1"/>
</dbReference>
<evidence type="ECO:0000256" key="1">
    <source>
        <dbReference type="ARBA" id="ARBA00004141"/>
    </source>
</evidence>
<organism evidence="13 14">
    <name type="scientific">Ichthyophthirius multifiliis</name>
    <name type="common">White spot disease agent</name>
    <name type="synonym">Ich</name>
    <dbReference type="NCBI Taxonomy" id="5932"/>
    <lineage>
        <taxon>Eukaryota</taxon>
        <taxon>Sar</taxon>
        <taxon>Alveolata</taxon>
        <taxon>Ciliophora</taxon>
        <taxon>Intramacronucleata</taxon>
        <taxon>Oligohymenophorea</taxon>
        <taxon>Hymenostomatida</taxon>
        <taxon>Ophryoglenina</taxon>
        <taxon>Ichthyophthirius</taxon>
    </lineage>
</organism>
<feature type="binding site" evidence="9">
    <location>
        <position position="352"/>
    </location>
    <ligand>
        <name>Zn(2+)</name>
        <dbReference type="ChEBI" id="CHEBI:29105"/>
        <label>1</label>
    </ligand>
</feature>
<dbReference type="Pfam" id="PF00520">
    <property type="entry name" value="Ion_trans"/>
    <property type="match status" value="1"/>
</dbReference>
<dbReference type="Gene3D" id="1.10.1300.10">
    <property type="entry name" value="3'5'-cyclic nucleotide phosphodiesterase, catalytic domain"/>
    <property type="match status" value="1"/>
</dbReference>
<evidence type="ECO:0000256" key="10">
    <source>
        <dbReference type="RuleBase" id="RU363067"/>
    </source>
</evidence>
<feature type="transmembrane region" description="Helical" evidence="11">
    <location>
        <begin position="20"/>
        <end position="38"/>
    </location>
</feature>
<evidence type="ECO:0000313" key="14">
    <source>
        <dbReference type="Proteomes" id="UP000008983"/>
    </source>
</evidence>
<dbReference type="EMBL" id="GL983880">
    <property type="protein sequence ID" value="EGR31348.1"/>
    <property type="molecule type" value="Genomic_DNA"/>
</dbReference>
<accession>G0QTW0</accession>
<dbReference type="eggNOG" id="KOG3688">
    <property type="taxonomic scope" value="Eukaryota"/>
</dbReference>
<keyword evidence="2 11" id="KW-0812">Transmembrane</keyword>
<dbReference type="OMA" id="MIEVPRK"/>
<evidence type="ECO:0000313" key="13">
    <source>
        <dbReference type="EMBL" id="EGR31348.1"/>
    </source>
</evidence>
<evidence type="ECO:0000256" key="9">
    <source>
        <dbReference type="PIRSR" id="PIRSR623088-3"/>
    </source>
</evidence>
<comment type="cofactor">
    <cofactor evidence="10">
        <name>a divalent metal cation</name>
        <dbReference type="ChEBI" id="CHEBI:60240"/>
    </cofactor>
    <text evidence="10">Binds 2 divalent metal cations per subunit. Site 1 may preferentially bind zinc ions, while site 2 has a preference for magnesium and/or manganese ions.</text>
</comment>
<evidence type="ECO:0000256" key="2">
    <source>
        <dbReference type="ARBA" id="ARBA00022692"/>
    </source>
</evidence>
<feature type="binding site" evidence="9">
    <location>
        <position position="391"/>
    </location>
    <ligand>
        <name>Zn(2+)</name>
        <dbReference type="ChEBI" id="CHEBI:29105"/>
        <label>1</label>
    </ligand>
</feature>
<dbReference type="InterPro" id="IPR036971">
    <property type="entry name" value="PDEase_catalytic_dom_sf"/>
</dbReference>
<feature type="active site" description="Proton donor" evidence="7">
    <location>
        <position position="348"/>
    </location>
</feature>
<evidence type="ECO:0000256" key="5">
    <source>
        <dbReference type="ARBA" id="ARBA00022989"/>
    </source>
</evidence>
<evidence type="ECO:0000256" key="3">
    <source>
        <dbReference type="ARBA" id="ARBA00022723"/>
    </source>
</evidence>
<proteinExistence type="inferred from homology"/>
<dbReference type="AlphaFoldDB" id="G0QTW0"/>
<dbReference type="PROSITE" id="PS00126">
    <property type="entry name" value="PDEASE_I_1"/>
    <property type="match status" value="1"/>
</dbReference>
<dbReference type="Pfam" id="PF00233">
    <property type="entry name" value="PDEase_I"/>
    <property type="match status" value="1"/>
</dbReference>
<feature type="domain" description="PDEase" evidence="12">
    <location>
        <begin position="268"/>
        <end position="594"/>
    </location>
</feature>
<dbReference type="GO" id="GO:0016020">
    <property type="term" value="C:membrane"/>
    <property type="evidence" value="ECO:0007669"/>
    <property type="project" value="UniProtKB-SubCell"/>
</dbReference>